<dbReference type="SUPFAM" id="SSF103473">
    <property type="entry name" value="MFS general substrate transporter"/>
    <property type="match status" value="1"/>
</dbReference>
<feature type="transmembrane region" description="Helical" evidence="6">
    <location>
        <begin position="65"/>
        <end position="84"/>
    </location>
</feature>
<reference evidence="8 9" key="1">
    <citation type="journal article" date="2015" name="Genome Biol. Evol.">
        <title>Phylogenomic analyses indicate that early fungi evolved digesting cell walls of algal ancestors of land plants.</title>
        <authorList>
            <person name="Chang Y."/>
            <person name="Wang S."/>
            <person name="Sekimoto S."/>
            <person name="Aerts A.L."/>
            <person name="Choi C."/>
            <person name="Clum A."/>
            <person name="LaButti K.M."/>
            <person name="Lindquist E.A."/>
            <person name="Yee Ngan C."/>
            <person name="Ohm R.A."/>
            <person name="Salamov A.A."/>
            <person name="Grigoriev I.V."/>
            <person name="Spatafora J.W."/>
            <person name="Berbee M.L."/>
        </authorList>
    </citation>
    <scope>NUCLEOTIDE SEQUENCE [LARGE SCALE GENOMIC DNA]</scope>
    <source>
        <strain evidence="8 9">NRRL 1564</strain>
    </source>
</reference>
<feature type="transmembrane region" description="Helical" evidence="6">
    <location>
        <begin position="465"/>
        <end position="484"/>
    </location>
</feature>
<evidence type="ECO:0000256" key="3">
    <source>
        <dbReference type="ARBA" id="ARBA00022692"/>
    </source>
</evidence>
<dbReference type="STRING" id="763665.A0A2G5B5H6"/>
<accession>A0A2G5B5H6</accession>
<feature type="transmembrane region" description="Helical" evidence="6">
    <location>
        <begin position="121"/>
        <end position="141"/>
    </location>
</feature>
<dbReference type="InterPro" id="IPR036259">
    <property type="entry name" value="MFS_trans_sf"/>
</dbReference>
<gene>
    <name evidence="8" type="ORF">COEREDRAFT_47438</name>
</gene>
<dbReference type="AlphaFoldDB" id="A0A2G5B5H6"/>
<dbReference type="Gene3D" id="1.20.1720.10">
    <property type="entry name" value="Multidrug resistance protein D"/>
    <property type="match status" value="1"/>
</dbReference>
<proteinExistence type="predicted"/>
<dbReference type="PROSITE" id="PS50850">
    <property type="entry name" value="MFS"/>
    <property type="match status" value="1"/>
</dbReference>
<feature type="transmembrane region" description="Helical" evidence="6">
    <location>
        <begin position="153"/>
        <end position="176"/>
    </location>
</feature>
<feature type="transmembrane region" description="Helical" evidence="6">
    <location>
        <begin position="188"/>
        <end position="208"/>
    </location>
</feature>
<feature type="transmembrane region" description="Helical" evidence="6">
    <location>
        <begin position="90"/>
        <end position="109"/>
    </location>
</feature>
<sequence>MLALMLSTFLAGLDTSIIGTMLPKISEKFEALTLMAWIISSYMIGITALLPLYGKLCQIFGYKNVLLTCHALFLVGSIICGASNSAGMLIAGRTIAGLGGGGLKTINFITVSDLAPPSESVMYFALFSLMWGIAAVAGPLLGGVFADKTGFEWGFYINPIVQVFIVALVIIFMRIPRTKTTITNKLKRIDFAGIAALVIGIVMLQLGLTWGGQDYPWKSAAVIISLVLAVILLVVFVIIEWIYAVEPIMPLRLFKHRNTSIMLAVQMTFGMCYYLPPYYYPIYLTVIRNNSALDTGLHMIPVLLSLSVASLTTGFIVKHTGAYLLAIWIGIAINTAGVGLFVLLGNNPSNGMLIGIPIVFGAGLGIAVQPTLTCAQNTVKHKDVATTTSLYLTLQMLGGALGQAVAQSILRNRISPMLDNIADKFPNHADAVENVIKDPTVIWKPNVPINVRNETIDAYVKSIHVVYYVFLAFGIFTFVCSLFVKNISLRNTIDKDNEDSDN</sequence>
<evidence type="ECO:0000256" key="5">
    <source>
        <dbReference type="ARBA" id="ARBA00023136"/>
    </source>
</evidence>
<evidence type="ECO:0000256" key="2">
    <source>
        <dbReference type="ARBA" id="ARBA00022448"/>
    </source>
</evidence>
<dbReference type="OrthoDB" id="10021397at2759"/>
<evidence type="ECO:0000259" key="7">
    <source>
        <dbReference type="PROSITE" id="PS50850"/>
    </source>
</evidence>
<dbReference type="Gene3D" id="1.20.1250.20">
    <property type="entry name" value="MFS general substrate transporter like domains"/>
    <property type="match status" value="1"/>
</dbReference>
<feature type="transmembrane region" description="Helical" evidence="6">
    <location>
        <begin position="324"/>
        <end position="344"/>
    </location>
</feature>
<feature type="transmembrane region" description="Helical" evidence="6">
    <location>
        <begin position="296"/>
        <end position="317"/>
    </location>
</feature>
<feature type="transmembrane region" description="Helical" evidence="6">
    <location>
        <begin position="350"/>
        <end position="368"/>
    </location>
</feature>
<dbReference type="EMBL" id="KZ303520">
    <property type="protein sequence ID" value="PIA14265.1"/>
    <property type="molecule type" value="Genomic_DNA"/>
</dbReference>
<name>A0A2G5B5H6_COERN</name>
<dbReference type="GO" id="GO:0005886">
    <property type="term" value="C:plasma membrane"/>
    <property type="evidence" value="ECO:0007669"/>
    <property type="project" value="TreeGrafter"/>
</dbReference>
<feature type="transmembrane region" description="Helical" evidence="6">
    <location>
        <begin position="257"/>
        <end position="276"/>
    </location>
</feature>
<keyword evidence="2" id="KW-0813">Transport</keyword>
<keyword evidence="3 6" id="KW-0812">Transmembrane</keyword>
<dbReference type="InterPro" id="IPR011701">
    <property type="entry name" value="MFS"/>
</dbReference>
<dbReference type="Proteomes" id="UP000242474">
    <property type="component" value="Unassembled WGS sequence"/>
</dbReference>
<keyword evidence="5 6" id="KW-0472">Membrane</keyword>
<feature type="domain" description="Major facilitator superfamily (MFS) profile" evidence="7">
    <location>
        <begin position="1"/>
        <end position="489"/>
    </location>
</feature>
<evidence type="ECO:0000313" key="8">
    <source>
        <dbReference type="EMBL" id="PIA14265.1"/>
    </source>
</evidence>
<evidence type="ECO:0000256" key="4">
    <source>
        <dbReference type="ARBA" id="ARBA00022989"/>
    </source>
</evidence>
<dbReference type="PANTHER" id="PTHR23501:SF191">
    <property type="entry name" value="VACUOLAR BASIC AMINO ACID TRANSPORTER 4"/>
    <property type="match status" value="1"/>
</dbReference>
<feature type="transmembrane region" description="Helical" evidence="6">
    <location>
        <begin position="31"/>
        <end position="53"/>
    </location>
</feature>
<comment type="subcellular location">
    <subcellularLocation>
        <location evidence="1">Endomembrane system</location>
        <topology evidence="1">Multi-pass membrane protein</topology>
    </subcellularLocation>
</comment>
<dbReference type="InterPro" id="IPR020846">
    <property type="entry name" value="MFS_dom"/>
</dbReference>
<dbReference type="GO" id="GO:0012505">
    <property type="term" value="C:endomembrane system"/>
    <property type="evidence" value="ECO:0007669"/>
    <property type="project" value="UniProtKB-SubCell"/>
</dbReference>
<dbReference type="PANTHER" id="PTHR23501">
    <property type="entry name" value="MAJOR FACILITATOR SUPERFAMILY"/>
    <property type="match status" value="1"/>
</dbReference>
<feature type="transmembrane region" description="Helical" evidence="6">
    <location>
        <begin position="220"/>
        <end position="245"/>
    </location>
</feature>
<feature type="transmembrane region" description="Helical" evidence="6">
    <location>
        <begin position="389"/>
        <end position="410"/>
    </location>
</feature>
<organism evidence="8 9">
    <name type="scientific">Coemansia reversa (strain ATCC 12441 / NRRL 1564)</name>
    <dbReference type="NCBI Taxonomy" id="763665"/>
    <lineage>
        <taxon>Eukaryota</taxon>
        <taxon>Fungi</taxon>
        <taxon>Fungi incertae sedis</taxon>
        <taxon>Zoopagomycota</taxon>
        <taxon>Kickxellomycotina</taxon>
        <taxon>Kickxellomycetes</taxon>
        <taxon>Kickxellales</taxon>
        <taxon>Kickxellaceae</taxon>
        <taxon>Coemansia</taxon>
    </lineage>
</organism>
<dbReference type="Pfam" id="PF07690">
    <property type="entry name" value="MFS_1"/>
    <property type="match status" value="1"/>
</dbReference>
<evidence type="ECO:0000256" key="1">
    <source>
        <dbReference type="ARBA" id="ARBA00004127"/>
    </source>
</evidence>
<dbReference type="GO" id="GO:0022857">
    <property type="term" value="F:transmembrane transporter activity"/>
    <property type="evidence" value="ECO:0007669"/>
    <property type="project" value="InterPro"/>
</dbReference>
<evidence type="ECO:0000256" key="6">
    <source>
        <dbReference type="SAM" id="Phobius"/>
    </source>
</evidence>
<evidence type="ECO:0000313" key="9">
    <source>
        <dbReference type="Proteomes" id="UP000242474"/>
    </source>
</evidence>
<keyword evidence="9" id="KW-1185">Reference proteome</keyword>
<keyword evidence="4 6" id="KW-1133">Transmembrane helix</keyword>
<protein>
    <submittedName>
        <fullName evidence="8">MFS general substrate transporter</fullName>
    </submittedName>
</protein>